<reference evidence="1" key="1">
    <citation type="submission" date="2018-05" db="EMBL/GenBank/DDBJ databases">
        <authorList>
            <person name="Lanie J.A."/>
            <person name="Ng W.-L."/>
            <person name="Kazmierczak K.M."/>
            <person name="Andrzejewski T.M."/>
            <person name="Davidsen T.M."/>
            <person name="Wayne K.J."/>
            <person name="Tettelin H."/>
            <person name="Glass J.I."/>
            <person name="Rusch D."/>
            <person name="Podicherti R."/>
            <person name="Tsui H.-C.T."/>
            <person name="Winkler M.E."/>
        </authorList>
    </citation>
    <scope>NUCLEOTIDE SEQUENCE</scope>
</reference>
<accession>A0A381UW89</accession>
<evidence type="ECO:0008006" key="2">
    <source>
        <dbReference type="Google" id="ProtNLM"/>
    </source>
</evidence>
<proteinExistence type="predicted"/>
<dbReference type="AlphaFoldDB" id="A0A381UW89"/>
<protein>
    <recommendedName>
        <fullName evidence="2">DUF3303 domain-containing protein</fullName>
    </recommendedName>
</protein>
<dbReference type="EMBL" id="UINC01007270">
    <property type="protein sequence ID" value="SVA32385.1"/>
    <property type="molecule type" value="Genomic_DNA"/>
</dbReference>
<gene>
    <name evidence="1" type="ORF">METZ01_LOCUS85239</name>
</gene>
<organism evidence="1">
    <name type="scientific">marine metagenome</name>
    <dbReference type="NCBI Taxonomy" id="408172"/>
    <lineage>
        <taxon>unclassified sequences</taxon>
        <taxon>metagenomes</taxon>
        <taxon>ecological metagenomes</taxon>
    </lineage>
</organism>
<dbReference type="Pfam" id="PF11746">
    <property type="entry name" value="DUF3303"/>
    <property type="match status" value="1"/>
</dbReference>
<dbReference type="InterPro" id="IPR021734">
    <property type="entry name" value="DUF3303"/>
</dbReference>
<evidence type="ECO:0000313" key="1">
    <source>
        <dbReference type="EMBL" id="SVA32385.1"/>
    </source>
</evidence>
<name>A0A381UW89_9ZZZZ</name>
<sequence>MLFSITWKMFDNTKLDCYRAFMAMTPEDDVADAGKGVTIVGRWHTIGNGSGVCIAETDDVAALNSWMVNWAGLCDITLSPVTDDATTRAVLNGKLATPAASTEETSAQTTST</sequence>